<dbReference type="AlphaFoldDB" id="A0A2K2FVF0"/>
<dbReference type="EMBL" id="LYMM01000065">
    <property type="protein sequence ID" value="PNU02779.1"/>
    <property type="molecule type" value="Genomic_DNA"/>
</dbReference>
<reference evidence="1 2" key="1">
    <citation type="submission" date="2016-05" db="EMBL/GenBank/DDBJ databases">
        <title>Complete genome sequence of Novosphingobium guangzhouense SA925(T).</title>
        <authorList>
            <person name="Sha S."/>
        </authorList>
    </citation>
    <scope>NUCLEOTIDE SEQUENCE [LARGE SCALE GENOMIC DNA]</scope>
    <source>
        <strain evidence="1 2">SA925</strain>
    </source>
</reference>
<proteinExistence type="predicted"/>
<dbReference type="Proteomes" id="UP000236327">
    <property type="component" value="Unassembled WGS sequence"/>
</dbReference>
<dbReference type="Pfam" id="PF09939">
    <property type="entry name" value="DUF2171"/>
    <property type="match status" value="1"/>
</dbReference>
<protein>
    <submittedName>
        <fullName evidence="1">DUF2171 domain-containing protein</fullName>
    </submittedName>
</protein>
<sequence length="83" mass="8486">MTTPSTSSETVWTTQQGTIRKGMRVIAPDGSCVGTVATLDGDELMLEGGAHEFVAITQVDGVSADSVLLSDRGDATFGLGATP</sequence>
<organism evidence="1 2">
    <name type="scientific">Novosphingobium guangzhouense</name>
    <dbReference type="NCBI Taxonomy" id="1850347"/>
    <lineage>
        <taxon>Bacteria</taxon>
        <taxon>Pseudomonadati</taxon>
        <taxon>Pseudomonadota</taxon>
        <taxon>Alphaproteobacteria</taxon>
        <taxon>Sphingomonadales</taxon>
        <taxon>Sphingomonadaceae</taxon>
        <taxon>Novosphingobium</taxon>
    </lineage>
</organism>
<gene>
    <name evidence="1" type="ORF">A8V01_25585</name>
</gene>
<dbReference type="OrthoDB" id="7506999at2"/>
<comment type="caution">
    <text evidence="1">The sequence shown here is derived from an EMBL/GenBank/DDBJ whole genome shotgun (WGS) entry which is preliminary data.</text>
</comment>
<keyword evidence="2" id="KW-1185">Reference proteome</keyword>
<dbReference type="RefSeq" id="WP_103098411.1">
    <property type="nucleotide sequence ID" value="NZ_LYMM01000065.1"/>
</dbReference>
<evidence type="ECO:0000313" key="2">
    <source>
        <dbReference type="Proteomes" id="UP000236327"/>
    </source>
</evidence>
<evidence type="ECO:0000313" key="1">
    <source>
        <dbReference type="EMBL" id="PNU02779.1"/>
    </source>
</evidence>
<name>A0A2K2FVF0_9SPHN</name>
<accession>A0A2K2FVF0</accession>
<dbReference type="InterPro" id="IPR018684">
    <property type="entry name" value="DUF2171"/>
</dbReference>